<proteinExistence type="predicted"/>
<evidence type="ECO:0000256" key="1">
    <source>
        <dbReference type="SAM" id="Phobius"/>
    </source>
</evidence>
<dbReference type="Pfam" id="PF04657">
    <property type="entry name" value="DMT_YdcZ"/>
    <property type="match status" value="1"/>
</dbReference>
<reference evidence="2 3" key="1">
    <citation type="submission" date="2016-11" db="EMBL/GenBank/DDBJ databases">
        <authorList>
            <person name="Jaros S."/>
            <person name="Januszkiewicz K."/>
            <person name="Wedrychowicz H."/>
        </authorList>
    </citation>
    <scope>NUCLEOTIDE SEQUENCE [LARGE SCALE GENOMIC DNA]</scope>
    <source>
        <strain evidence="2 3">DSM 15930</strain>
    </source>
</reference>
<dbReference type="PANTHER" id="PTHR34821:SF2">
    <property type="entry name" value="INNER MEMBRANE PROTEIN YDCZ"/>
    <property type="match status" value="1"/>
</dbReference>
<dbReference type="STRING" id="1120996.SAMN02746066_04121"/>
<feature type="transmembrane region" description="Helical" evidence="1">
    <location>
        <begin position="123"/>
        <end position="139"/>
    </location>
</feature>
<keyword evidence="3" id="KW-1185">Reference proteome</keyword>
<feature type="transmembrane region" description="Helical" evidence="1">
    <location>
        <begin position="34"/>
        <end position="50"/>
    </location>
</feature>
<dbReference type="EMBL" id="FRCP01000023">
    <property type="protein sequence ID" value="SHM96233.1"/>
    <property type="molecule type" value="Genomic_DNA"/>
</dbReference>
<protein>
    <submittedName>
        <fullName evidence="2">Transporter family-2 protein</fullName>
    </submittedName>
</protein>
<sequence length="140" mass="15491">MIQLLAVLNGILITTMTMMNGELASHIGNYHATVFIHLSGLTLITLFYVIQRNKFKKENKKVPLYLYLGGTIGVLTVVFNNLSTMYLGITITLGISLFAQTTTSLIIDHYGFLGSIKHPFNKHKLIGLGSILLGIFAMFL</sequence>
<dbReference type="PANTHER" id="PTHR34821">
    <property type="entry name" value="INNER MEMBRANE PROTEIN YDCZ"/>
    <property type="match status" value="1"/>
</dbReference>
<dbReference type="Proteomes" id="UP000184038">
    <property type="component" value="Unassembled WGS sequence"/>
</dbReference>
<feature type="transmembrane region" description="Helical" evidence="1">
    <location>
        <begin position="62"/>
        <end position="79"/>
    </location>
</feature>
<feature type="transmembrane region" description="Helical" evidence="1">
    <location>
        <begin position="85"/>
        <end position="111"/>
    </location>
</feature>
<organism evidence="2 3">
    <name type="scientific">Anaerosporobacter mobilis DSM 15930</name>
    <dbReference type="NCBI Taxonomy" id="1120996"/>
    <lineage>
        <taxon>Bacteria</taxon>
        <taxon>Bacillati</taxon>
        <taxon>Bacillota</taxon>
        <taxon>Clostridia</taxon>
        <taxon>Lachnospirales</taxon>
        <taxon>Lachnospiraceae</taxon>
        <taxon>Anaerosporobacter</taxon>
    </lineage>
</organism>
<dbReference type="InterPro" id="IPR006750">
    <property type="entry name" value="YdcZ"/>
</dbReference>
<dbReference type="AlphaFoldDB" id="A0A1M7MZZ5"/>
<name>A0A1M7MZZ5_9FIRM</name>
<dbReference type="GO" id="GO:0005886">
    <property type="term" value="C:plasma membrane"/>
    <property type="evidence" value="ECO:0007669"/>
    <property type="project" value="TreeGrafter"/>
</dbReference>
<keyword evidence="1" id="KW-0812">Transmembrane</keyword>
<evidence type="ECO:0000313" key="2">
    <source>
        <dbReference type="EMBL" id="SHM96233.1"/>
    </source>
</evidence>
<keyword evidence="1" id="KW-1133">Transmembrane helix</keyword>
<gene>
    <name evidence="2" type="ORF">SAMN02746066_04121</name>
</gene>
<dbReference type="RefSeq" id="WP_073290887.1">
    <property type="nucleotide sequence ID" value="NZ_FRCP01000023.1"/>
</dbReference>
<evidence type="ECO:0000313" key="3">
    <source>
        <dbReference type="Proteomes" id="UP000184038"/>
    </source>
</evidence>
<keyword evidence="1" id="KW-0472">Membrane</keyword>
<accession>A0A1M7MZZ5</accession>